<dbReference type="Proteomes" id="UP000478090">
    <property type="component" value="Unassembled WGS sequence"/>
</dbReference>
<sequence length="265" mass="29929">MTLDKRSCMARAQALMAEAKIENLKYAALELRLCIESQTYEKLRAFSSMVPEDVLRTWQPPQAVKMLLEFEPHADQTFTIYAGLEEEYGKPAKEMSFVGTHSSLRLGWLRKHYNKLGSLLHAPAVYEPRLHNLATLKQYLEEVIEDLKEPLESTITGGAIRNVVNFTCSECGKPVIANAETLRKKRKAICLNPQCKAEYYANIDETGQVTLQLMATGFECASESCDGVAQIENRKLEVGIEFSCPKCGLRHQIAHREWGYGPIEK</sequence>
<reference evidence="1 2" key="1">
    <citation type="submission" date="2019-12" db="EMBL/GenBank/DDBJ databases">
        <title>Novel species isolated from a subtropical stream in China.</title>
        <authorList>
            <person name="Lu H."/>
        </authorList>
    </citation>
    <scope>NUCLEOTIDE SEQUENCE [LARGE SCALE GENOMIC DNA]</scope>
    <source>
        <strain evidence="1 2">CY13W</strain>
    </source>
</reference>
<gene>
    <name evidence="1" type="ORF">GTP27_04825</name>
</gene>
<keyword evidence="2" id="KW-1185">Reference proteome</keyword>
<proteinExistence type="predicted"/>
<comment type="caution">
    <text evidence="1">The sequence shown here is derived from an EMBL/GenBank/DDBJ whole genome shotgun (WGS) entry which is preliminary data.</text>
</comment>
<evidence type="ECO:0000313" key="1">
    <source>
        <dbReference type="EMBL" id="MYM38648.1"/>
    </source>
</evidence>
<organism evidence="1 2">
    <name type="scientific">Duganella qianjiadongensis</name>
    <dbReference type="NCBI Taxonomy" id="2692176"/>
    <lineage>
        <taxon>Bacteria</taxon>
        <taxon>Pseudomonadati</taxon>
        <taxon>Pseudomonadota</taxon>
        <taxon>Betaproteobacteria</taxon>
        <taxon>Burkholderiales</taxon>
        <taxon>Oxalobacteraceae</taxon>
        <taxon>Telluria group</taxon>
        <taxon>Duganella</taxon>
    </lineage>
</organism>
<dbReference type="RefSeq" id="WP_161038030.1">
    <property type="nucleotide sequence ID" value="NZ_WWCM01000002.1"/>
</dbReference>
<evidence type="ECO:0000313" key="2">
    <source>
        <dbReference type="Proteomes" id="UP000478090"/>
    </source>
</evidence>
<protein>
    <submittedName>
        <fullName evidence="1">Uncharacterized protein</fullName>
    </submittedName>
</protein>
<dbReference type="EMBL" id="WWCM01000002">
    <property type="protein sequence ID" value="MYM38648.1"/>
    <property type="molecule type" value="Genomic_DNA"/>
</dbReference>
<accession>A0ABW9VJE0</accession>
<name>A0ABW9VJE0_9BURK</name>